<gene>
    <name evidence="1" type="ORF">GCM10011357_17750</name>
</gene>
<keyword evidence="2" id="KW-1185">Reference proteome</keyword>
<evidence type="ECO:0000313" key="1">
    <source>
        <dbReference type="EMBL" id="GGD62919.1"/>
    </source>
</evidence>
<accession>A0ABQ1RCV3</accession>
<dbReference type="RefSeq" id="WP_268235314.1">
    <property type="nucleotide sequence ID" value="NZ_BMGJ01000006.1"/>
</dbReference>
<evidence type="ECO:0000313" key="2">
    <source>
        <dbReference type="Proteomes" id="UP000614272"/>
    </source>
</evidence>
<sequence length="43" mass="4724">MVKNTFADWLDVPGLKGKSDVVLQQINTCYLGARQAQKDIAGM</sequence>
<protein>
    <submittedName>
        <fullName evidence="1">Uncharacterized protein</fullName>
    </submittedName>
</protein>
<organism evidence="1 2">
    <name type="scientific">Lacimicrobium alkaliphilum</name>
    <dbReference type="NCBI Taxonomy" id="1526571"/>
    <lineage>
        <taxon>Bacteria</taxon>
        <taxon>Pseudomonadati</taxon>
        <taxon>Pseudomonadota</taxon>
        <taxon>Gammaproteobacteria</taxon>
        <taxon>Alteromonadales</taxon>
        <taxon>Alteromonadaceae</taxon>
        <taxon>Lacimicrobium</taxon>
    </lineage>
</organism>
<name>A0ABQ1RCV3_9ALTE</name>
<proteinExistence type="predicted"/>
<comment type="caution">
    <text evidence="1">The sequence shown here is derived from an EMBL/GenBank/DDBJ whole genome shotgun (WGS) entry which is preliminary data.</text>
</comment>
<dbReference type="EMBL" id="BMGJ01000006">
    <property type="protein sequence ID" value="GGD62919.1"/>
    <property type="molecule type" value="Genomic_DNA"/>
</dbReference>
<dbReference type="Proteomes" id="UP000614272">
    <property type="component" value="Unassembled WGS sequence"/>
</dbReference>
<reference evidence="2" key="1">
    <citation type="journal article" date="2019" name="Int. J. Syst. Evol. Microbiol.">
        <title>The Global Catalogue of Microorganisms (GCM) 10K type strain sequencing project: providing services to taxonomists for standard genome sequencing and annotation.</title>
        <authorList>
            <consortium name="The Broad Institute Genomics Platform"/>
            <consortium name="The Broad Institute Genome Sequencing Center for Infectious Disease"/>
            <person name="Wu L."/>
            <person name="Ma J."/>
        </authorList>
    </citation>
    <scope>NUCLEOTIDE SEQUENCE [LARGE SCALE GENOMIC DNA]</scope>
    <source>
        <strain evidence="2">CGMCC 1.12923</strain>
    </source>
</reference>